<feature type="region of interest" description="Disordered" evidence="1">
    <location>
        <begin position="507"/>
        <end position="547"/>
    </location>
</feature>
<feature type="compositionally biased region" description="Basic and acidic residues" evidence="1">
    <location>
        <begin position="1415"/>
        <end position="1429"/>
    </location>
</feature>
<feature type="region of interest" description="Disordered" evidence="1">
    <location>
        <begin position="1225"/>
        <end position="1261"/>
    </location>
</feature>
<name>F0YBX1_AURAN</name>
<evidence type="ECO:0000313" key="3">
    <source>
        <dbReference type="Proteomes" id="UP000002729"/>
    </source>
</evidence>
<gene>
    <name evidence="2" type="ORF">AURANDRAFT_64834</name>
</gene>
<dbReference type="Proteomes" id="UP000002729">
    <property type="component" value="Unassembled WGS sequence"/>
</dbReference>
<sequence length="1517" mass="164996">MGAATPPLEISMDTGAQKHPHKIEALLCWAEALWQELKVPAKDQKLFLGSLGLPERSLTAIMAARRVEVHVDGAGRPASAGRRRQIARQNAALAGTTPTRRPKSAPARGRSPSPALGTPARRAPTLLDRARVGSPPPASGTKKKSSQKKKQKPSASRSRTPPPDATLGGHIWNHNDAERGPPDARCGPLAAHVQLLVRFRAATLRVLREVRRREEQVREIKACYRRLVTLGSAAPGRGGLSAPEDEDDSLVDDPSSAAALVFEELRGALAAVNVSTARVVGAVAAWRCYQWRPGAFLWKGACYLTKCTTDLRFLEGATSGRGALRAALGTVMQPWKRGAETNLVWFGSPPPGSRDARARRKRDEAAGRDVLQRWIRATLDLGGDGGDRAAAGDAAASTVWSFFSQPKAFAAAVDATGDADFGEARRSLLEEPALQLVVSREQVRLGRGLVDLPMLRWLPRLADAPVVLAACGVYHGAGLHKGPAALEAAERTLRVTASGTTADRLRGVVRSHRREEQLLEGPEPPPDAASPEKSPGSPAKKKKSALATAGAAVRAGITAKHMAAKATQKIDDQSHAVAARRLQRSFRLKKQGPGDAAETGVLAGIRASHHRSKDRAAKQRARRRHGALTRNVTGLLAQELPDDAQLVSNVLASKTTRQHQPLVDLSHSFKLADVPCHYEATPHGLMLRDALPPVPSVDGDGIGPTAARARAAARARHWDGKKLSGVYAIKVAAPCAPVAEEAADGPVTPVPMSPPPRPEDEPRSAVAARTTLSTVRWNRADGYQIVDEASGKPTGEPPGAKLLWCLRVGQRLALMRGRMPHDVVWAMATVVSLDRITGYYHLYTDNGAGLKFDPSGQRRRRLGFALLDPSQVRRRQAFGGLPALPGSLTYDRHATGGSMRPIVLDEALADGDALVDFLGFAVDEENVVVRVDAGSRAEKLGVMHGWVVTRLGGSTAKGRANLGAAVKRLFYDDHVRHVDVDFEVLVHELCRPGVRYESGQRLSVLYRTRWHDAIVLRPQPQRTNDEAVLVSDATRTRLRVFLGDDNSAVETATMNLNKANHGYHFMDASDYVEQLKVWRAERNEWGDMFEAVRRRCAQRAHATLERSVSYHGLVAGIGAAPPAWARTGDGAAQSADRPAAPRDPVVETPRVYTWQDNGAADIAQRCRAPDGSLWRDVHDLRVLTQALLYRCPDRARGAVRPARLLLVEGPKEDQRLLLMQRRESRRKLAEEQGRRRSLSEASQEAPAPPSRDATPAAEDRKSRVNALFEAIPIATFGEQSKKLATDAAVRAAASKIGNAWIRKSMAHYADVRTAKGQLRVLLLSLSATQQYGHETTHLVPYLIKASTLNRIAAHVAAGHHHPTDGPSVIEHYLEAAYGRNQQPRYRMLMQALYGGRLLLLIDASRGAAPPGQQKKLAERRGKDGAPRTEDLTKNVIEDYLLERVILEVPRIVVTGDFSPKEEARLRERFVTIQVRQGLKQDHDDGIDAWLQAQNDRFSIPPNDAKKNPSSTPTSGSS</sequence>
<feature type="compositionally biased region" description="Basic residues" evidence="1">
    <location>
        <begin position="141"/>
        <end position="152"/>
    </location>
</feature>
<dbReference type="OrthoDB" id="10624673at2759"/>
<accession>F0YBX1</accession>
<keyword evidence="3" id="KW-1185">Reference proteome</keyword>
<dbReference type="RefSeq" id="XP_009038107.1">
    <property type="nucleotide sequence ID" value="XM_009039859.1"/>
</dbReference>
<evidence type="ECO:0000313" key="2">
    <source>
        <dbReference type="EMBL" id="EGB07495.1"/>
    </source>
</evidence>
<organism evidence="3">
    <name type="scientific">Aureococcus anophagefferens</name>
    <name type="common">Harmful bloom alga</name>
    <dbReference type="NCBI Taxonomy" id="44056"/>
    <lineage>
        <taxon>Eukaryota</taxon>
        <taxon>Sar</taxon>
        <taxon>Stramenopiles</taxon>
        <taxon>Ochrophyta</taxon>
        <taxon>Pelagophyceae</taxon>
        <taxon>Pelagomonadales</taxon>
        <taxon>Pelagomonadaceae</taxon>
        <taxon>Aureococcus</taxon>
    </lineage>
</organism>
<dbReference type="InParanoid" id="F0YBX1"/>
<proteinExistence type="predicted"/>
<dbReference type="KEGG" id="aaf:AURANDRAFT_64834"/>
<feature type="compositionally biased region" description="Basic and acidic residues" evidence="1">
    <location>
        <begin position="173"/>
        <end position="182"/>
    </location>
</feature>
<protein>
    <submittedName>
        <fullName evidence="2">Uncharacterized protein</fullName>
    </submittedName>
</protein>
<dbReference type="GeneID" id="20225031"/>
<evidence type="ECO:0000256" key="1">
    <source>
        <dbReference type="SAM" id="MobiDB-lite"/>
    </source>
</evidence>
<feature type="region of interest" description="Disordered" evidence="1">
    <location>
        <begin position="1407"/>
        <end position="1429"/>
    </location>
</feature>
<reference evidence="2 3" key="1">
    <citation type="journal article" date="2011" name="Proc. Natl. Acad. Sci. U.S.A.">
        <title>Niche of harmful alga Aureococcus anophagefferens revealed through ecogenomics.</title>
        <authorList>
            <person name="Gobler C.J."/>
            <person name="Berry D.L."/>
            <person name="Dyhrman S.T."/>
            <person name="Wilhelm S.W."/>
            <person name="Salamov A."/>
            <person name="Lobanov A.V."/>
            <person name="Zhang Y."/>
            <person name="Collier J.L."/>
            <person name="Wurch L.L."/>
            <person name="Kustka A.B."/>
            <person name="Dill B.D."/>
            <person name="Shah M."/>
            <person name="VerBerkmoes N.C."/>
            <person name="Kuo A."/>
            <person name="Terry A."/>
            <person name="Pangilinan J."/>
            <person name="Lindquist E.A."/>
            <person name="Lucas S."/>
            <person name="Paulsen I.T."/>
            <person name="Hattenrath-Lehmann T.K."/>
            <person name="Talmage S.C."/>
            <person name="Walker E.A."/>
            <person name="Koch F."/>
            <person name="Burson A.M."/>
            <person name="Marcoval M.A."/>
            <person name="Tang Y.Z."/>
            <person name="Lecleir G.R."/>
            <person name="Coyne K.J."/>
            <person name="Berg G.M."/>
            <person name="Bertrand E.M."/>
            <person name="Saito M.A."/>
            <person name="Gladyshev V.N."/>
            <person name="Grigoriev I.V."/>
        </authorList>
    </citation>
    <scope>NUCLEOTIDE SEQUENCE [LARGE SCALE GENOMIC DNA]</scope>
    <source>
        <strain evidence="3">CCMP 1984</strain>
    </source>
</reference>
<feature type="region of interest" description="Disordered" evidence="1">
    <location>
        <begin position="742"/>
        <end position="763"/>
    </location>
</feature>
<feature type="region of interest" description="Disordered" evidence="1">
    <location>
        <begin position="74"/>
        <end position="183"/>
    </location>
</feature>
<feature type="compositionally biased region" description="Polar residues" evidence="1">
    <location>
        <begin position="1507"/>
        <end position="1517"/>
    </location>
</feature>
<feature type="compositionally biased region" description="Low complexity" evidence="1">
    <location>
        <begin position="529"/>
        <end position="538"/>
    </location>
</feature>
<feature type="region of interest" description="Disordered" evidence="1">
    <location>
        <begin position="1495"/>
        <end position="1517"/>
    </location>
</feature>
<feature type="region of interest" description="Disordered" evidence="1">
    <location>
        <begin position="607"/>
        <end position="627"/>
    </location>
</feature>
<feature type="compositionally biased region" description="Basic and acidic residues" evidence="1">
    <location>
        <begin position="1225"/>
        <end position="1238"/>
    </location>
</feature>
<dbReference type="EMBL" id="GL833131">
    <property type="protein sequence ID" value="EGB07495.1"/>
    <property type="molecule type" value="Genomic_DNA"/>
</dbReference>